<dbReference type="PROSITE" id="PS50846">
    <property type="entry name" value="HMA_2"/>
    <property type="match status" value="1"/>
</dbReference>
<protein>
    <submittedName>
        <fullName evidence="2">Copper chaperone CopZ</fullName>
    </submittedName>
</protein>
<name>A0ABY2G3M1_9FLAO</name>
<proteinExistence type="predicted"/>
<dbReference type="Gene3D" id="3.30.70.100">
    <property type="match status" value="1"/>
</dbReference>
<keyword evidence="3" id="KW-1185">Reference proteome</keyword>
<organism evidence="2 3">
    <name type="scientific">Meridianimaribacter flavus</name>
    <dbReference type="NCBI Taxonomy" id="571115"/>
    <lineage>
        <taxon>Bacteria</taxon>
        <taxon>Pseudomonadati</taxon>
        <taxon>Bacteroidota</taxon>
        <taxon>Flavobacteriia</taxon>
        <taxon>Flavobacteriales</taxon>
        <taxon>Flavobacteriaceae</taxon>
        <taxon>Meridianimaribacter</taxon>
    </lineage>
</organism>
<dbReference type="InterPro" id="IPR006121">
    <property type="entry name" value="HMA_dom"/>
</dbReference>
<accession>A0ABY2G3M1</accession>
<dbReference type="EMBL" id="SOQZ01000004">
    <property type="protein sequence ID" value="TDY11388.1"/>
    <property type="molecule type" value="Genomic_DNA"/>
</dbReference>
<gene>
    <name evidence="2" type="ORF">A8975_2025</name>
</gene>
<comment type="caution">
    <text evidence="2">The sequence shown here is derived from an EMBL/GenBank/DDBJ whole genome shotgun (WGS) entry which is preliminary data.</text>
</comment>
<dbReference type="PROSITE" id="PS51257">
    <property type="entry name" value="PROKAR_LIPOPROTEIN"/>
    <property type="match status" value="1"/>
</dbReference>
<dbReference type="CDD" id="cd00371">
    <property type="entry name" value="HMA"/>
    <property type="match status" value="1"/>
</dbReference>
<evidence type="ECO:0000313" key="2">
    <source>
        <dbReference type="EMBL" id="TDY11388.1"/>
    </source>
</evidence>
<dbReference type="Pfam" id="PF00403">
    <property type="entry name" value="HMA"/>
    <property type="match status" value="1"/>
</dbReference>
<reference evidence="2 3" key="1">
    <citation type="submission" date="2019-03" db="EMBL/GenBank/DDBJ databases">
        <title>Genomic Encyclopedia of Type Strains, Phase III (KMG-III): the genomes of soil and plant-associated and newly described type strains.</title>
        <authorList>
            <person name="Whitman W."/>
        </authorList>
    </citation>
    <scope>NUCLEOTIDE SEQUENCE [LARGE SCALE GENOMIC DNA]</scope>
    <source>
        <strain evidence="2 3">CGMCC 1.10957</strain>
    </source>
</reference>
<evidence type="ECO:0000313" key="3">
    <source>
        <dbReference type="Proteomes" id="UP000294930"/>
    </source>
</evidence>
<dbReference type="Proteomes" id="UP000294930">
    <property type="component" value="Unassembled WGS sequence"/>
</dbReference>
<evidence type="ECO:0000259" key="1">
    <source>
        <dbReference type="PROSITE" id="PS50846"/>
    </source>
</evidence>
<feature type="domain" description="HMA" evidence="1">
    <location>
        <begin position="50"/>
        <end position="122"/>
    </location>
</feature>
<dbReference type="InterPro" id="IPR036163">
    <property type="entry name" value="HMA_dom_sf"/>
</dbReference>
<dbReference type="SUPFAM" id="SSF55008">
    <property type="entry name" value="HMA, heavy metal-associated domain"/>
    <property type="match status" value="1"/>
</dbReference>
<sequence length="162" mass="17784">MKSKIHENKLKKMEIMSKKVILSVAVIVAMGLTSCKNETKKVEETTTTEVSKEIAMTDLSFGVRGNCGMCKTTIEKAANSVEGVASANWDVDKKKIDVSFDDTKTDAMAIHNAIAASGYDTEKVAGNEEAYKNLPGCCQYDHEMMMNQSGEMKSDVHSNHDH</sequence>